<name>A0A644VYZ4_9ZZZZ</name>
<protein>
    <submittedName>
        <fullName evidence="1">Uncharacterized protein</fullName>
    </submittedName>
</protein>
<dbReference type="EMBL" id="VSSQ01000506">
    <property type="protein sequence ID" value="MPL96370.1"/>
    <property type="molecule type" value="Genomic_DNA"/>
</dbReference>
<dbReference type="AlphaFoldDB" id="A0A644VYZ4"/>
<reference evidence="1" key="1">
    <citation type="submission" date="2019-08" db="EMBL/GenBank/DDBJ databases">
        <authorList>
            <person name="Kucharzyk K."/>
            <person name="Murdoch R.W."/>
            <person name="Higgins S."/>
            <person name="Loffler F."/>
        </authorList>
    </citation>
    <scope>NUCLEOTIDE SEQUENCE</scope>
</reference>
<gene>
    <name evidence="1" type="ORF">SDC9_42548</name>
</gene>
<proteinExistence type="predicted"/>
<sequence>MRNYTEQSSCDALKDQMQHIIDGLQLEPRNFFYDKSLLSFIDGPFAAAFVEEIRNITCLICKESCFDSYGHGASLNSSDLNFIWGQDWPGHALRNPPIFWHRPLREADITKLIVATLQDDRLSIRAFLRALCESSGSLNDVENVERFFPKHDDVAVRAEDLAKGKKRIDILFEWGKDSAARVVVLEVKFGASAENPFDVYEEQAKIRLRKRIHPDKRNGDDFSCAIGYFFVIQHASSEREVSKKSCFTRDCNAWRVVYWQDLLRRWEEHLQKEHITNIPDRAGASVRCSIFNKVYGGV</sequence>
<comment type="caution">
    <text evidence="1">The sequence shown here is derived from an EMBL/GenBank/DDBJ whole genome shotgun (WGS) entry which is preliminary data.</text>
</comment>
<accession>A0A644VYZ4</accession>
<evidence type="ECO:0000313" key="1">
    <source>
        <dbReference type="EMBL" id="MPL96370.1"/>
    </source>
</evidence>
<dbReference type="InterPro" id="IPR029470">
    <property type="entry name" value="PDDEXK_4"/>
</dbReference>
<organism evidence="1">
    <name type="scientific">bioreactor metagenome</name>
    <dbReference type="NCBI Taxonomy" id="1076179"/>
    <lineage>
        <taxon>unclassified sequences</taxon>
        <taxon>metagenomes</taxon>
        <taxon>ecological metagenomes</taxon>
    </lineage>
</organism>
<dbReference type="Pfam" id="PF14281">
    <property type="entry name" value="PDDEXK_4"/>
    <property type="match status" value="1"/>
</dbReference>